<keyword evidence="3" id="KW-1185">Reference proteome</keyword>
<dbReference type="SUPFAM" id="SSF56112">
    <property type="entry name" value="Protein kinase-like (PK-like)"/>
    <property type="match status" value="1"/>
</dbReference>
<sequence>MGQGASFPFVVSPKSETPNGLYILSQAVNVENNQKVSIFDFKKASHTPAELELVKNNAARLKSLRNSAILKFISFAETPTSFYIITEPVLPLGAVIAEMTRAEVTLGLLHIVRGLAFLHDHCRMVHGDLGLHALFVTLRPTNEWVLGNLNMCRPMDAPPATVTPAAVTQGLEALRALGAPAAHGADMIALVRTAKELLMRAAPTCDKGCDGGVKVGDTATIISPPLVPGPTGALCSQAARPEEDVTADPLALTVPLAGSRRAAAWLVAPLGPPRVRPAYYAAKAAATSPPARRPTMEQPAWEREQAALARLFAKELTAGRDPTGPIWQPATSLLPCPTTSATTPTNTNTIWVPPSAAALLLLAPPARHYTAMAAAGGRAGVKNVAVVRAGTDGGEEEVVCHVAMMLERAPVLPEEAKGPTARLPAKAELLQL</sequence>
<dbReference type="InterPro" id="IPR000719">
    <property type="entry name" value="Prot_kinase_dom"/>
</dbReference>
<dbReference type="PANTHER" id="PTHR12984">
    <property type="entry name" value="SCY1-RELATED S/T PROTEIN KINASE-LIKE"/>
    <property type="match status" value="1"/>
</dbReference>
<dbReference type="InterPro" id="IPR011009">
    <property type="entry name" value="Kinase-like_dom_sf"/>
</dbReference>
<proteinExistence type="predicted"/>
<protein>
    <recommendedName>
        <fullName evidence="1">Protein kinase domain-containing protein</fullName>
    </recommendedName>
</protein>
<gene>
    <name evidence="2" type="ORF">PAPYR_8193</name>
</gene>
<dbReference type="InterPro" id="IPR051177">
    <property type="entry name" value="CIK-Related_Protein"/>
</dbReference>
<evidence type="ECO:0000313" key="2">
    <source>
        <dbReference type="EMBL" id="KAJ4456549.1"/>
    </source>
</evidence>
<comment type="caution">
    <text evidence="2">The sequence shown here is derived from an EMBL/GenBank/DDBJ whole genome shotgun (WGS) entry which is preliminary data.</text>
</comment>
<dbReference type="Gene3D" id="1.10.510.10">
    <property type="entry name" value="Transferase(Phosphotransferase) domain 1"/>
    <property type="match status" value="1"/>
</dbReference>
<name>A0ABQ8UB73_9EUKA</name>
<dbReference type="Proteomes" id="UP001141327">
    <property type="component" value="Unassembled WGS sequence"/>
</dbReference>
<dbReference type="PROSITE" id="PS50011">
    <property type="entry name" value="PROTEIN_KINASE_DOM"/>
    <property type="match status" value="1"/>
</dbReference>
<evidence type="ECO:0000259" key="1">
    <source>
        <dbReference type="PROSITE" id="PS50011"/>
    </source>
</evidence>
<dbReference type="Gene3D" id="3.30.200.20">
    <property type="entry name" value="Phosphorylase Kinase, domain 1"/>
    <property type="match status" value="1"/>
</dbReference>
<reference evidence="2" key="1">
    <citation type="journal article" date="2022" name="bioRxiv">
        <title>Genomics of Preaxostyla Flagellates Illuminates Evolutionary Transitions and the Path Towards Mitochondrial Loss.</title>
        <authorList>
            <person name="Novak L.V.F."/>
            <person name="Treitli S.C."/>
            <person name="Pyrih J."/>
            <person name="Halakuc P."/>
            <person name="Pipaliya S.V."/>
            <person name="Vacek V."/>
            <person name="Brzon O."/>
            <person name="Soukal P."/>
            <person name="Eme L."/>
            <person name="Dacks J.B."/>
            <person name="Karnkowska A."/>
            <person name="Elias M."/>
            <person name="Hampl V."/>
        </authorList>
    </citation>
    <scope>NUCLEOTIDE SEQUENCE</scope>
    <source>
        <strain evidence="2">RCP-MX</strain>
    </source>
</reference>
<accession>A0ABQ8UB73</accession>
<evidence type="ECO:0000313" key="3">
    <source>
        <dbReference type="Proteomes" id="UP001141327"/>
    </source>
</evidence>
<dbReference type="EMBL" id="JAPMOS010000067">
    <property type="protein sequence ID" value="KAJ4456549.1"/>
    <property type="molecule type" value="Genomic_DNA"/>
</dbReference>
<feature type="domain" description="Protein kinase" evidence="1">
    <location>
        <begin position="1"/>
        <end position="308"/>
    </location>
</feature>
<organism evidence="2 3">
    <name type="scientific">Paratrimastix pyriformis</name>
    <dbReference type="NCBI Taxonomy" id="342808"/>
    <lineage>
        <taxon>Eukaryota</taxon>
        <taxon>Metamonada</taxon>
        <taxon>Preaxostyla</taxon>
        <taxon>Paratrimastigidae</taxon>
        <taxon>Paratrimastix</taxon>
    </lineage>
</organism>